<gene>
    <name evidence="3" type="ORF">PAI11_24180</name>
</gene>
<evidence type="ECO:0000313" key="3">
    <source>
        <dbReference type="EMBL" id="EHN10709.1"/>
    </source>
</evidence>
<dbReference type="InterPro" id="IPR051411">
    <property type="entry name" value="Polyketide_trans_af380"/>
</dbReference>
<dbReference type="PANTHER" id="PTHR47751:SF2">
    <property type="entry name" value="DLTD N-TERMINAL DOMAIN PROTEIN (AFU_ORTHOLOGUE AFUA_8G00380)-RELATED"/>
    <property type="match status" value="1"/>
</dbReference>
<evidence type="ECO:0000256" key="1">
    <source>
        <dbReference type="SAM" id="MobiDB-lite"/>
    </source>
</evidence>
<reference evidence="3 4" key="1">
    <citation type="journal article" date="2013" name="Biodegradation">
        <title>Quantitative proteomic analysis of ibuprofen-degrading Patulibacter sp. strain I11.</title>
        <authorList>
            <person name="Almeida B."/>
            <person name="Kjeldal H."/>
            <person name="Lolas I."/>
            <person name="Knudsen A.D."/>
            <person name="Carvalho G."/>
            <person name="Nielsen K.L."/>
            <person name="Barreto Crespo M.T."/>
            <person name="Stensballe A."/>
            <person name="Nielsen J.L."/>
        </authorList>
    </citation>
    <scope>NUCLEOTIDE SEQUENCE [LARGE SCALE GENOMIC DNA]</scope>
    <source>
        <strain evidence="3 4">I11</strain>
    </source>
</reference>
<feature type="compositionally biased region" description="Basic and acidic residues" evidence="1">
    <location>
        <begin position="155"/>
        <end position="164"/>
    </location>
</feature>
<feature type="compositionally biased region" description="Basic and acidic residues" evidence="1">
    <location>
        <begin position="20"/>
        <end position="35"/>
    </location>
</feature>
<organism evidence="3 4">
    <name type="scientific">Patulibacter medicamentivorans</name>
    <dbReference type="NCBI Taxonomy" id="1097667"/>
    <lineage>
        <taxon>Bacteria</taxon>
        <taxon>Bacillati</taxon>
        <taxon>Actinomycetota</taxon>
        <taxon>Thermoleophilia</taxon>
        <taxon>Solirubrobacterales</taxon>
        <taxon>Patulibacteraceae</taxon>
        <taxon>Patulibacter</taxon>
    </lineage>
</organism>
<keyword evidence="4" id="KW-1185">Reference proteome</keyword>
<dbReference type="PANTHER" id="PTHR47751">
    <property type="entry name" value="SUPERFAMILY HYDROLASE, PUTATIVE (AFU_ORTHOLOGUE AFUA_2G16580)-RELATED"/>
    <property type="match status" value="1"/>
</dbReference>
<dbReference type="Pfam" id="PF02129">
    <property type="entry name" value="Peptidase_S15"/>
    <property type="match status" value="1"/>
</dbReference>
<dbReference type="AlphaFoldDB" id="H0E6G8"/>
<evidence type="ECO:0000313" key="4">
    <source>
        <dbReference type="Proteomes" id="UP000005143"/>
    </source>
</evidence>
<feature type="region of interest" description="Disordered" evidence="1">
    <location>
        <begin position="1"/>
        <end position="35"/>
    </location>
</feature>
<dbReference type="Gene3D" id="3.40.50.1820">
    <property type="entry name" value="alpha/beta hydrolase"/>
    <property type="match status" value="1"/>
</dbReference>
<accession>H0E6G8</accession>
<protein>
    <submittedName>
        <fullName evidence="3">Peptidase S15</fullName>
    </submittedName>
</protein>
<dbReference type="SUPFAM" id="SSF53474">
    <property type="entry name" value="alpha/beta-Hydrolases"/>
    <property type="match status" value="1"/>
</dbReference>
<dbReference type="GO" id="GO:0016787">
    <property type="term" value="F:hydrolase activity"/>
    <property type="evidence" value="ECO:0007669"/>
    <property type="project" value="InterPro"/>
</dbReference>
<dbReference type="Gene3D" id="1.10.10.800">
    <property type="match status" value="1"/>
</dbReference>
<dbReference type="InterPro" id="IPR000383">
    <property type="entry name" value="Xaa-Pro-like_dom"/>
</dbReference>
<feature type="region of interest" description="Disordered" evidence="1">
    <location>
        <begin position="139"/>
        <end position="242"/>
    </location>
</feature>
<dbReference type="InterPro" id="IPR029058">
    <property type="entry name" value="AB_hydrolase_fold"/>
</dbReference>
<dbReference type="Proteomes" id="UP000005143">
    <property type="component" value="Unassembled WGS sequence"/>
</dbReference>
<evidence type="ECO:0000259" key="2">
    <source>
        <dbReference type="Pfam" id="PF02129"/>
    </source>
</evidence>
<comment type="caution">
    <text evidence="3">The sequence shown here is derived from an EMBL/GenBank/DDBJ whole genome shotgun (WGS) entry which is preliminary data.</text>
</comment>
<feature type="domain" description="Xaa-Pro dipeptidyl-peptidase-like" evidence="2">
    <location>
        <begin position="253"/>
        <end position="512"/>
    </location>
</feature>
<sequence length="545" mass="59905">MGLDVGLQHPPTRAAAGDRGQVDPDLPRHPARDRRGADVVGSIFGGRRRGAGAWRRGPGLVGGRRVGGSLAVLADPRDRVADRVRLAGLGQDRQRSGQLGLAGHRRLVGLDLDDVLADRDRLAGLLQPGDDRALLHRVREAGHGKDGHRRSGVGRRGDGGESGRPRGPRLPPIGRPSTSDRTLLRRPANNLRSDGPEATRRRLASAPAGGRPTRRRPNQALADDPRGTGSEEQSDVRRDVEFTSGEDTIRGWLYTPDEGDGPYPTIVMAGGWCYVKELVQPHYAEMFAAAGFAALLFDYRNFGASDGARRQHIDPVWQVEDYKNAISFAETLDEVDSDRIGAWGLSYSGGHVLIVGATDPRVKCIASQIPVVDGYRNMRRVHGTIGFRTFEQAIIDDRRRRFATGEDGFMPHAAPDPTTEVSAWPFPETYETFKELKVREAPAYENRSTIESAELLMSYSIDPFLPRLLNTPTLVVVAERDDLTLWDLEIEAYNRIPTPRKKLVVVGDSTHMTLYSDRSLLSQAAQAATDWFLEHLMDPVPAAVA</sequence>
<proteinExistence type="predicted"/>
<dbReference type="EMBL" id="AGUD01000204">
    <property type="protein sequence ID" value="EHN10709.1"/>
    <property type="molecule type" value="Genomic_DNA"/>
</dbReference>
<name>H0E6G8_9ACTN</name>